<feature type="compositionally biased region" description="Basic and acidic residues" evidence="1">
    <location>
        <begin position="88"/>
        <end position="100"/>
    </location>
</feature>
<dbReference type="OrthoDB" id="4840035at2759"/>
<dbReference type="EMBL" id="ML977323">
    <property type="protein sequence ID" value="KAF2115463.1"/>
    <property type="molecule type" value="Genomic_DNA"/>
</dbReference>
<name>A0A6A5Z956_9PLEO</name>
<feature type="region of interest" description="Disordered" evidence="1">
    <location>
        <begin position="1"/>
        <end position="23"/>
    </location>
</feature>
<evidence type="ECO:0000256" key="1">
    <source>
        <dbReference type="SAM" id="MobiDB-lite"/>
    </source>
</evidence>
<evidence type="ECO:0000313" key="3">
    <source>
        <dbReference type="Proteomes" id="UP000799770"/>
    </source>
</evidence>
<evidence type="ECO:0000313" key="2">
    <source>
        <dbReference type="EMBL" id="KAF2115463.1"/>
    </source>
</evidence>
<keyword evidence="3" id="KW-1185">Reference proteome</keyword>
<dbReference type="Proteomes" id="UP000799770">
    <property type="component" value="Unassembled WGS sequence"/>
</dbReference>
<feature type="region of interest" description="Disordered" evidence="1">
    <location>
        <begin position="80"/>
        <end position="100"/>
    </location>
</feature>
<gene>
    <name evidence="2" type="ORF">BDV96DRAFT_646460</name>
</gene>
<proteinExistence type="predicted"/>
<sequence>MQEDEKDREREERTSFVALKESELSSTEEKCAETWTTLQSSFYQTFAETTKLGDRQAMLEAEIEMQNRREDAVRNWENTLSSSHAKLKSPEADSKTTEVQKRKDVEAASHFLEAVADNGYPLDLGQVGDTQVKDQVLDRVGEWMNREGSQWLWMSGPIVTPSRLSEVSTAAYCAYLVSKRLNLPILSYRFRKDDFGIGGSTDPGSTDYRSTALDRFTAMVLAFIRQLVCLLPDNIEAKVDLSSARFQGLDASTQSILDAFNLLEDLLKTVSPMLVIVLDGFQLVDNDNFLWSETTAGYLDLFLQILRETGKGKVFKILLTSDGSCRTLMNEENLGVYEQVHFGL</sequence>
<dbReference type="AlphaFoldDB" id="A0A6A5Z956"/>
<organism evidence="2 3">
    <name type="scientific">Lophiotrema nucula</name>
    <dbReference type="NCBI Taxonomy" id="690887"/>
    <lineage>
        <taxon>Eukaryota</taxon>
        <taxon>Fungi</taxon>
        <taxon>Dikarya</taxon>
        <taxon>Ascomycota</taxon>
        <taxon>Pezizomycotina</taxon>
        <taxon>Dothideomycetes</taxon>
        <taxon>Pleosporomycetidae</taxon>
        <taxon>Pleosporales</taxon>
        <taxon>Lophiotremataceae</taxon>
        <taxon>Lophiotrema</taxon>
    </lineage>
</organism>
<protein>
    <submittedName>
        <fullName evidence="2">Uncharacterized protein</fullName>
    </submittedName>
</protein>
<accession>A0A6A5Z956</accession>
<reference evidence="2" key="1">
    <citation type="journal article" date="2020" name="Stud. Mycol.">
        <title>101 Dothideomycetes genomes: a test case for predicting lifestyles and emergence of pathogens.</title>
        <authorList>
            <person name="Haridas S."/>
            <person name="Albert R."/>
            <person name="Binder M."/>
            <person name="Bloem J."/>
            <person name="Labutti K."/>
            <person name="Salamov A."/>
            <person name="Andreopoulos B."/>
            <person name="Baker S."/>
            <person name="Barry K."/>
            <person name="Bills G."/>
            <person name="Bluhm B."/>
            <person name="Cannon C."/>
            <person name="Castanera R."/>
            <person name="Culley D."/>
            <person name="Daum C."/>
            <person name="Ezra D."/>
            <person name="Gonzalez J."/>
            <person name="Henrissat B."/>
            <person name="Kuo A."/>
            <person name="Liang C."/>
            <person name="Lipzen A."/>
            <person name="Lutzoni F."/>
            <person name="Magnuson J."/>
            <person name="Mondo S."/>
            <person name="Nolan M."/>
            <person name="Ohm R."/>
            <person name="Pangilinan J."/>
            <person name="Park H.-J."/>
            <person name="Ramirez L."/>
            <person name="Alfaro M."/>
            <person name="Sun H."/>
            <person name="Tritt A."/>
            <person name="Yoshinaga Y."/>
            <person name="Zwiers L.-H."/>
            <person name="Turgeon B."/>
            <person name="Goodwin S."/>
            <person name="Spatafora J."/>
            <person name="Crous P."/>
            <person name="Grigoriev I."/>
        </authorList>
    </citation>
    <scope>NUCLEOTIDE SEQUENCE</scope>
    <source>
        <strain evidence="2">CBS 627.86</strain>
    </source>
</reference>